<dbReference type="PROSITE" id="PS51141">
    <property type="entry name" value="ZF_SBP"/>
    <property type="match status" value="1"/>
</dbReference>
<evidence type="ECO:0000313" key="7">
    <source>
        <dbReference type="EMBL" id="KAF4377020.1"/>
    </source>
</evidence>
<protein>
    <recommendedName>
        <fullName evidence="6">SBP-type domain-containing protein</fullName>
    </recommendedName>
</protein>
<name>A0A7J6G4L5_CANSA</name>
<keyword evidence="2 4" id="KW-0863">Zinc-finger</keyword>
<sequence length="287" mass="32960">MGRLRRRRTTRTIGVRQRRVELREEEEEKGRIEGCHVSLVNAKDYHRRHKVCEIHSKALKVMVSGLEQRFCQHCSRFHVVSEFEESKRSCKRRLAGHNERRRKSSHDSIARHSSHHENNIVVGGGFPYIWQLPRSDVLSLFCHLRPPIIRVPPSESDLSSRSSAALRELIAENRATIMAPQLVVDGDAWPSHHAHHHPPRDQLFGSEAPRAFGSMESHHHHNIFPEPHHNGGWERIGENGMHVTLHLMQAPSQGFGAFMASTGKTKTEEDDCSDHHLWNFLQGHNLV</sequence>
<dbReference type="Pfam" id="PF03110">
    <property type="entry name" value="SBP"/>
    <property type="match status" value="1"/>
</dbReference>
<evidence type="ECO:0000313" key="8">
    <source>
        <dbReference type="Proteomes" id="UP000583929"/>
    </source>
</evidence>
<dbReference type="InterPro" id="IPR004333">
    <property type="entry name" value="SBP_dom"/>
</dbReference>
<evidence type="ECO:0000256" key="5">
    <source>
        <dbReference type="SAM" id="MobiDB-lite"/>
    </source>
</evidence>
<gene>
    <name evidence="7" type="ORF">G4B88_027659</name>
</gene>
<feature type="compositionally biased region" description="Basic and acidic residues" evidence="5">
    <location>
        <begin position="105"/>
        <end position="116"/>
    </location>
</feature>
<feature type="region of interest" description="Disordered" evidence="5">
    <location>
        <begin position="93"/>
        <end position="116"/>
    </location>
</feature>
<dbReference type="InterPro" id="IPR044817">
    <property type="entry name" value="SBP-like"/>
</dbReference>
<evidence type="ECO:0000259" key="6">
    <source>
        <dbReference type="PROSITE" id="PS51141"/>
    </source>
</evidence>
<dbReference type="GO" id="GO:0005634">
    <property type="term" value="C:nucleus"/>
    <property type="evidence" value="ECO:0007669"/>
    <property type="project" value="InterPro"/>
</dbReference>
<organism evidence="7 8">
    <name type="scientific">Cannabis sativa</name>
    <name type="common">Hemp</name>
    <name type="synonym">Marijuana</name>
    <dbReference type="NCBI Taxonomy" id="3483"/>
    <lineage>
        <taxon>Eukaryota</taxon>
        <taxon>Viridiplantae</taxon>
        <taxon>Streptophyta</taxon>
        <taxon>Embryophyta</taxon>
        <taxon>Tracheophyta</taxon>
        <taxon>Spermatophyta</taxon>
        <taxon>Magnoliopsida</taxon>
        <taxon>eudicotyledons</taxon>
        <taxon>Gunneridae</taxon>
        <taxon>Pentapetalae</taxon>
        <taxon>rosids</taxon>
        <taxon>fabids</taxon>
        <taxon>Rosales</taxon>
        <taxon>Cannabaceae</taxon>
        <taxon>Cannabis</taxon>
    </lineage>
</organism>
<dbReference type="PANTHER" id="PTHR31251">
    <property type="entry name" value="SQUAMOSA PROMOTER-BINDING-LIKE PROTEIN 4"/>
    <property type="match status" value="1"/>
</dbReference>
<dbReference type="Gene3D" id="4.10.1100.10">
    <property type="entry name" value="Transcription factor, SBP-box domain"/>
    <property type="match status" value="1"/>
</dbReference>
<dbReference type="GO" id="GO:0003677">
    <property type="term" value="F:DNA binding"/>
    <property type="evidence" value="ECO:0007669"/>
    <property type="project" value="InterPro"/>
</dbReference>
<comment type="caution">
    <text evidence="7">The sequence shown here is derived from an EMBL/GenBank/DDBJ whole genome shotgun (WGS) entry which is preliminary data.</text>
</comment>
<dbReference type="EMBL" id="JAATIQ010000149">
    <property type="protein sequence ID" value="KAF4377020.1"/>
    <property type="molecule type" value="Genomic_DNA"/>
</dbReference>
<evidence type="ECO:0000256" key="4">
    <source>
        <dbReference type="PROSITE-ProRule" id="PRU00470"/>
    </source>
</evidence>
<dbReference type="Proteomes" id="UP000583929">
    <property type="component" value="Unassembled WGS sequence"/>
</dbReference>
<keyword evidence="3" id="KW-0862">Zinc</keyword>
<evidence type="ECO:0000256" key="3">
    <source>
        <dbReference type="ARBA" id="ARBA00022833"/>
    </source>
</evidence>
<feature type="compositionally biased region" description="Basic residues" evidence="5">
    <location>
        <begin position="93"/>
        <end position="104"/>
    </location>
</feature>
<feature type="domain" description="SBP-type" evidence="6">
    <location>
        <begin position="27"/>
        <end position="104"/>
    </location>
</feature>
<dbReference type="AlphaFoldDB" id="A0A7J6G4L5"/>
<keyword evidence="1" id="KW-0479">Metal-binding</keyword>
<proteinExistence type="predicted"/>
<reference evidence="7 8" key="1">
    <citation type="journal article" date="2020" name="bioRxiv">
        <title>Sequence and annotation of 42 cannabis genomes reveals extensive copy number variation in cannabinoid synthesis and pathogen resistance genes.</title>
        <authorList>
            <person name="Mckernan K.J."/>
            <person name="Helbert Y."/>
            <person name="Kane L.T."/>
            <person name="Ebling H."/>
            <person name="Zhang L."/>
            <person name="Liu B."/>
            <person name="Eaton Z."/>
            <person name="Mclaughlin S."/>
            <person name="Kingan S."/>
            <person name="Baybayan P."/>
            <person name="Concepcion G."/>
            <person name="Jordan M."/>
            <person name="Riva A."/>
            <person name="Barbazuk W."/>
            <person name="Harkins T."/>
        </authorList>
    </citation>
    <scope>NUCLEOTIDE SEQUENCE [LARGE SCALE GENOMIC DNA]</scope>
    <source>
        <strain evidence="8">cv. Jamaican Lion 4</strain>
        <tissue evidence="7">Leaf</tissue>
    </source>
</reference>
<accession>A0A7J6G4L5</accession>
<evidence type="ECO:0000256" key="2">
    <source>
        <dbReference type="ARBA" id="ARBA00022771"/>
    </source>
</evidence>
<dbReference type="InterPro" id="IPR036893">
    <property type="entry name" value="SBP_sf"/>
</dbReference>
<keyword evidence="8" id="KW-1185">Reference proteome</keyword>
<dbReference type="SUPFAM" id="SSF103612">
    <property type="entry name" value="SBT domain"/>
    <property type="match status" value="1"/>
</dbReference>
<dbReference type="PANTHER" id="PTHR31251:SF180">
    <property type="entry name" value="SBP-TYPE DOMAIN-CONTAINING PROTEIN"/>
    <property type="match status" value="1"/>
</dbReference>
<evidence type="ECO:0000256" key="1">
    <source>
        <dbReference type="ARBA" id="ARBA00022723"/>
    </source>
</evidence>
<dbReference type="GO" id="GO:0008270">
    <property type="term" value="F:zinc ion binding"/>
    <property type="evidence" value="ECO:0007669"/>
    <property type="project" value="UniProtKB-KW"/>
</dbReference>